<evidence type="ECO:0000313" key="2">
    <source>
        <dbReference type="WBParaSite" id="nRc.2.0.1.t47144-RA"/>
    </source>
</evidence>
<name>A0A915L7Y1_ROMCU</name>
<proteinExistence type="predicted"/>
<dbReference type="Proteomes" id="UP000887565">
    <property type="component" value="Unplaced"/>
</dbReference>
<accession>A0A915L7Y1</accession>
<dbReference type="AlphaFoldDB" id="A0A915L7Y1"/>
<dbReference type="WBParaSite" id="nRc.2.0.1.t47144-RA">
    <property type="protein sequence ID" value="nRc.2.0.1.t47144-RA"/>
    <property type="gene ID" value="nRc.2.0.1.g47144"/>
</dbReference>
<keyword evidence="1" id="KW-1185">Reference proteome</keyword>
<evidence type="ECO:0000313" key="1">
    <source>
        <dbReference type="Proteomes" id="UP000887565"/>
    </source>
</evidence>
<sequence>DIREKHNAFKEIREEKKFDALEQLINNINLDLSLKIAELLAKIESLVKLPTLAESPDGLFDSQSTTSVYQKSIINPKSMAN</sequence>
<reference evidence="2" key="1">
    <citation type="submission" date="2022-11" db="UniProtKB">
        <authorList>
            <consortium name="WormBaseParasite"/>
        </authorList>
    </citation>
    <scope>IDENTIFICATION</scope>
</reference>
<protein>
    <submittedName>
        <fullName evidence="2">Uncharacterized protein</fullName>
    </submittedName>
</protein>
<organism evidence="1 2">
    <name type="scientific">Romanomermis culicivorax</name>
    <name type="common">Nematode worm</name>
    <dbReference type="NCBI Taxonomy" id="13658"/>
    <lineage>
        <taxon>Eukaryota</taxon>
        <taxon>Metazoa</taxon>
        <taxon>Ecdysozoa</taxon>
        <taxon>Nematoda</taxon>
        <taxon>Enoplea</taxon>
        <taxon>Dorylaimia</taxon>
        <taxon>Mermithida</taxon>
        <taxon>Mermithoidea</taxon>
        <taxon>Mermithidae</taxon>
        <taxon>Romanomermis</taxon>
    </lineage>
</organism>